<feature type="domain" description="Carbohydrate kinase FGGY N-terminal" evidence="5">
    <location>
        <begin position="4"/>
        <end position="247"/>
    </location>
</feature>
<dbReference type="CDD" id="cd07770">
    <property type="entry name" value="ASKHA_NBD_FGGY_GntK"/>
    <property type="match status" value="1"/>
</dbReference>
<name>A0A1I3B666_9LACT</name>
<dbReference type="Proteomes" id="UP000198668">
    <property type="component" value="Unassembled WGS sequence"/>
</dbReference>
<dbReference type="Gene3D" id="3.30.420.40">
    <property type="match status" value="2"/>
</dbReference>
<dbReference type="SUPFAM" id="SSF53067">
    <property type="entry name" value="Actin-like ATPase domain"/>
    <property type="match status" value="2"/>
</dbReference>
<evidence type="ECO:0000256" key="3">
    <source>
        <dbReference type="ARBA" id="ARBA00022777"/>
    </source>
</evidence>
<feature type="domain" description="Carbohydrate kinase FGGY C-terminal" evidence="6">
    <location>
        <begin position="256"/>
        <end position="442"/>
    </location>
</feature>
<reference evidence="7 8" key="1">
    <citation type="submission" date="2016-10" db="EMBL/GenBank/DDBJ databases">
        <authorList>
            <person name="de Groot N.N."/>
        </authorList>
    </citation>
    <scope>NUCLEOTIDE SEQUENCE [LARGE SCALE GENOMIC DNA]</scope>
    <source>
        <strain evidence="7 8">DSM 27630</strain>
    </source>
</reference>
<dbReference type="PANTHER" id="PTHR43095:SF2">
    <property type="entry name" value="GLUCONOKINASE"/>
    <property type="match status" value="1"/>
</dbReference>
<evidence type="ECO:0000256" key="1">
    <source>
        <dbReference type="ARBA" id="ARBA00009156"/>
    </source>
</evidence>
<keyword evidence="2 4" id="KW-0808">Transferase</keyword>
<dbReference type="AlphaFoldDB" id="A0A1I3B666"/>
<dbReference type="InterPro" id="IPR000577">
    <property type="entry name" value="Carb_kinase_FGGY"/>
</dbReference>
<gene>
    <name evidence="7" type="ORF">SAMN04489868_1048</name>
</gene>
<evidence type="ECO:0000256" key="4">
    <source>
        <dbReference type="RuleBase" id="RU003733"/>
    </source>
</evidence>
<dbReference type="InterPro" id="IPR050406">
    <property type="entry name" value="FGGY_Carb_Kinase"/>
</dbReference>
<dbReference type="PROSITE" id="PS00933">
    <property type="entry name" value="FGGY_KINASES_1"/>
    <property type="match status" value="1"/>
</dbReference>
<organism evidence="7 8">
    <name type="scientific">Pisciglobus halotolerans</name>
    <dbReference type="NCBI Taxonomy" id="745365"/>
    <lineage>
        <taxon>Bacteria</taxon>
        <taxon>Bacillati</taxon>
        <taxon>Bacillota</taxon>
        <taxon>Bacilli</taxon>
        <taxon>Lactobacillales</taxon>
        <taxon>Carnobacteriaceae</taxon>
    </lineage>
</organism>
<keyword evidence="8" id="KW-1185">Reference proteome</keyword>
<keyword evidence="3 4" id="KW-0418">Kinase</keyword>
<proteinExistence type="inferred from homology"/>
<dbReference type="OrthoDB" id="9805576at2"/>
<dbReference type="PIRSF" id="PIRSF000538">
    <property type="entry name" value="GlpK"/>
    <property type="match status" value="1"/>
</dbReference>
<evidence type="ECO:0000259" key="5">
    <source>
        <dbReference type="Pfam" id="PF00370"/>
    </source>
</evidence>
<comment type="similarity">
    <text evidence="1 4">Belongs to the FGGY kinase family.</text>
</comment>
<dbReference type="Pfam" id="PF02782">
    <property type="entry name" value="FGGY_C"/>
    <property type="match status" value="1"/>
</dbReference>
<evidence type="ECO:0000256" key="2">
    <source>
        <dbReference type="ARBA" id="ARBA00022679"/>
    </source>
</evidence>
<dbReference type="InterPro" id="IPR018485">
    <property type="entry name" value="FGGY_C"/>
</dbReference>
<evidence type="ECO:0000313" key="8">
    <source>
        <dbReference type="Proteomes" id="UP000198668"/>
    </source>
</evidence>
<dbReference type="EMBL" id="FOQE01000004">
    <property type="protein sequence ID" value="SFH57459.1"/>
    <property type="molecule type" value="Genomic_DNA"/>
</dbReference>
<dbReference type="InterPro" id="IPR043129">
    <property type="entry name" value="ATPase_NBD"/>
</dbReference>
<dbReference type="InterPro" id="IPR018483">
    <property type="entry name" value="Carb_kinase_FGGY_CS"/>
</dbReference>
<dbReference type="GO" id="GO:0016773">
    <property type="term" value="F:phosphotransferase activity, alcohol group as acceptor"/>
    <property type="evidence" value="ECO:0007669"/>
    <property type="project" value="InterPro"/>
</dbReference>
<dbReference type="InterPro" id="IPR018484">
    <property type="entry name" value="FGGY_N"/>
</dbReference>
<dbReference type="GO" id="GO:0016301">
    <property type="term" value="F:kinase activity"/>
    <property type="evidence" value="ECO:0007669"/>
    <property type="project" value="UniProtKB-KW"/>
</dbReference>
<evidence type="ECO:0000313" key="7">
    <source>
        <dbReference type="EMBL" id="SFH57459.1"/>
    </source>
</evidence>
<evidence type="ECO:0000259" key="6">
    <source>
        <dbReference type="Pfam" id="PF02782"/>
    </source>
</evidence>
<dbReference type="PANTHER" id="PTHR43095">
    <property type="entry name" value="SUGAR KINASE"/>
    <property type="match status" value="1"/>
</dbReference>
<sequence length="507" mass="56270">MEQYVIGVDIGTTSTKAVLFRLNGEVVETAYAYYPLIKGRPELAEQDLGDIYQAVRSTIREVVVQAKSEPEQVLCVSFSSAMHSLILMDKENQPLTRSITWADNRSIAYAEWLKAFGGAELYHRTGTPLHPMSPLCKILWFKEEQPELFAQTDKFIGVKEYVFYQLFGQYKVDYSVASSTGLFNIHKLAWDKLAMAKAGITSEQLSKAVSPTDKVSGLSEEMAAELGLRTDTPFVLGGNDGCLSNLGVGAVDPGAAAVTIGTSGAVRMVTDQPYIDLEGRTFCYVLDEKHWVVGGAVNNGGVVLDWARKRFAEKGEAESYEAVMKRIATVPAGSNGLLFHPYLNGERAPLWDADARGSFFGIHMMHESQHFLRAVLEGICYNVYDVLTEILSLAGKPEKILATGGFSQSAVWRQMLTDVFQQDITLPESYESSCLGAAVLGLKSIGFIESIDAVKEMVGSRRTYQPNARDSEVYRQTFPLYQKLSRQFAEYYQELVELQQSTDRHLL</sequence>
<dbReference type="RefSeq" id="WP_092091197.1">
    <property type="nucleotide sequence ID" value="NZ_FOQE01000004.1"/>
</dbReference>
<accession>A0A1I3B666</accession>
<dbReference type="PROSITE" id="PS00445">
    <property type="entry name" value="FGGY_KINASES_2"/>
    <property type="match status" value="1"/>
</dbReference>
<protein>
    <submittedName>
        <fullName evidence="7">Gluconate kinase, FGGY family</fullName>
    </submittedName>
</protein>
<dbReference type="Pfam" id="PF00370">
    <property type="entry name" value="FGGY_N"/>
    <property type="match status" value="1"/>
</dbReference>
<dbReference type="GO" id="GO:0005975">
    <property type="term" value="P:carbohydrate metabolic process"/>
    <property type="evidence" value="ECO:0007669"/>
    <property type="project" value="InterPro"/>
</dbReference>